<evidence type="ECO:0000313" key="12">
    <source>
        <dbReference type="Proteomes" id="UP000027446"/>
    </source>
</evidence>
<evidence type="ECO:0000256" key="8">
    <source>
        <dbReference type="ARBA" id="ARBA00046332"/>
    </source>
</evidence>
<evidence type="ECO:0000259" key="10">
    <source>
        <dbReference type="Pfam" id="PF04324"/>
    </source>
</evidence>
<reference evidence="11 12" key="1">
    <citation type="journal article" date="2014" name="Antonie Van Leeuwenhoek">
        <title>Hyphomonas beringensis sp. nov. and Hyphomonas chukchiensis sp. nov., isolated from surface seawater of the Bering Sea and Chukchi Sea.</title>
        <authorList>
            <person name="Li C."/>
            <person name="Lai Q."/>
            <person name="Li G."/>
            <person name="Dong C."/>
            <person name="Wang J."/>
            <person name="Liao Y."/>
            <person name="Shao Z."/>
        </authorList>
    </citation>
    <scope>NUCLEOTIDE SEQUENCE [LARGE SCALE GENOMIC DNA]</scope>
    <source>
        <strain evidence="11 12">MHS-3</strain>
    </source>
</reference>
<evidence type="ECO:0000256" key="4">
    <source>
        <dbReference type="ARBA" id="ARBA00022982"/>
    </source>
</evidence>
<protein>
    <recommendedName>
        <fullName evidence="7">Bacterioferritin-associated ferredoxin</fullName>
    </recommendedName>
</protein>
<feature type="domain" description="BFD-like [2Fe-2S]-binding" evidence="10">
    <location>
        <begin position="5"/>
        <end position="53"/>
    </location>
</feature>
<name>A0A069E987_9PROT</name>
<keyword evidence="6" id="KW-0411">Iron-sulfur</keyword>
<keyword evidence="4" id="KW-0249">Electron transport</keyword>
<feature type="signal peptide" evidence="9">
    <location>
        <begin position="1"/>
        <end position="19"/>
    </location>
</feature>
<proteinExistence type="inferred from homology"/>
<dbReference type="eggNOG" id="COG2906">
    <property type="taxonomic scope" value="Bacteria"/>
</dbReference>
<dbReference type="InterPro" id="IPR007419">
    <property type="entry name" value="BFD-like_2Fe2S-bd_dom"/>
</dbReference>
<keyword evidence="5" id="KW-0408">Iron</keyword>
<dbReference type="Proteomes" id="UP000027446">
    <property type="component" value="Unassembled WGS sequence"/>
</dbReference>
<dbReference type="RefSeq" id="WP_241765318.1">
    <property type="nucleotide sequence ID" value="NZ_ARYH01000001.1"/>
</dbReference>
<dbReference type="PANTHER" id="PTHR37424">
    <property type="entry name" value="BACTERIOFERRITIN-ASSOCIATED FERREDOXIN"/>
    <property type="match status" value="1"/>
</dbReference>
<keyword evidence="9" id="KW-0732">Signal</keyword>
<organism evidence="11 12">
    <name type="scientific">Hyphomonas adhaerens MHS-3</name>
    <dbReference type="NCBI Taxonomy" id="1280949"/>
    <lineage>
        <taxon>Bacteria</taxon>
        <taxon>Pseudomonadati</taxon>
        <taxon>Pseudomonadota</taxon>
        <taxon>Alphaproteobacteria</taxon>
        <taxon>Hyphomonadales</taxon>
        <taxon>Hyphomonadaceae</taxon>
        <taxon>Hyphomonas</taxon>
    </lineage>
</organism>
<dbReference type="AlphaFoldDB" id="A0A069E987"/>
<sequence>MVLMIICVCNALNCKSVRAAVEAGADNPKAVQAHHGCRFQCGKCRPSIGELIADTDIDRGPAPSLMAAE</sequence>
<comment type="caution">
    <text evidence="11">The sequence shown here is derived from an EMBL/GenBank/DDBJ whole genome shotgun (WGS) entry which is preliminary data.</text>
</comment>
<evidence type="ECO:0000256" key="1">
    <source>
        <dbReference type="ARBA" id="ARBA00022448"/>
    </source>
</evidence>
<evidence type="ECO:0000313" key="11">
    <source>
        <dbReference type="EMBL" id="KCZ85451.1"/>
    </source>
</evidence>
<comment type="similarity">
    <text evidence="8">Belongs to the Bfd family.</text>
</comment>
<dbReference type="Pfam" id="PF04324">
    <property type="entry name" value="Fer2_BFD"/>
    <property type="match status" value="1"/>
</dbReference>
<dbReference type="Gene3D" id="1.10.10.1100">
    <property type="entry name" value="BFD-like [2Fe-2S]-binding domain"/>
    <property type="match status" value="1"/>
</dbReference>
<feature type="chain" id="PRO_5001660856" description="Bacterioferritin-associated ferredoxin" evidence="9">
    <location>
        <begin position="20"/>
        <end position="69"/>
    </location>
</feature>
<dbReference type="EMBL" id="ARYH01000001">
    <property type="protein sequence ID" value="KCZ85451.1"/>
    <property type="molecule type" value="Genomic_DNA"/>
</dbReference>
<evidence type="ECO:0000256" key="3">
    <source>
        <dbReference type="ARBA" id="ARBA00022723"/>
    </source>
</evidence>
<keyword evidence="12" id="KW-1185">Reference proteome</keyword>
<dbReference type="GO" id="GO:0046872">
    <property type="term" value="F:metal ion binding"/>
    <property type="evidence" value="ECO:0007669"/>
    <property type="project" value="UniProtKB-KW"/>
</dbReference>
<evidence type="ECO:0000256" key="6">
    <source>
        <dbReference type="ARBA" id="ARBA00023014"/>
    </source>
</evidence>
<evidence type="ECO:0000256" key="2">
    <source>
        <dbReference type="ARBA" id="ARBA00022714"/>
    </source>
</evidence>
<evidence type="ECO:0000256" key="5">
    <source>
        <dbReference type="ARBA" id="ARBA00023004"/>
    </source>
</evidence>
<dbReference type="GO" id="GO:0051537">
    <property type="term" value="F:2 iron, 2 sulfur cluster binding"/>
    <property type="evidence" value="ECO:0007669"/>
    <property type="project" value="UniProtKB-KW"/>
</dbReference>
<dbReference type="PANTHER" id="PTHR37424:SF1">
    <property type="entry name" value="BACTERIOFERRITIN-ASSOCIATED FERREDOXIN"/>
    <property type="match status" value="1"/>
</dbReference>
<evidence type="ECO:0000256" key="7">
    <source>
        <dbReference type="ARBA" id="ARBA00039386"/>
    </source>
</evidence>
<evidence type="ECO:0000256" key="9">
    <source>
        <dbReference type="SAM" id="SignalP"/>
    </source>
</evidence>
<gene>
    <name evidence="11" type="ORF">HAD_07200</name>
</gene>
<dbReference type="InterPro" id="IPR041854">
    <property type="entry name" value="BFD-like_2Fe2S-bd_dom_sf"/>
</dbReference>
<dbReference type="STRING" id="1280949.HAD_07200"/>
<dbReference type="InterPro" id="IPR052371">
    <property type="entry name" value="BFD-associated_ferredoxin"/>
</dbReference>
<keyword evidence="3" id="KW-0479">Metal-binding</keyword>
<keyword evidence="2" id="KW-0001">2Fe-2S</keyword>
<dbReference type="PATRIC" id="fig|1280949.3.peg.1467"/>
<accession>A0A069E987</accession>
<keyword evidence="1" id="KW-0813">Transport</keyword>